<evidence type="ECO:0000256" key="1">
    <source>
        <dbReference type="SAM" id="MobiDB-lite"/>
    </source>
</evidence>
<dbReference type="EMBL" id="LR901706">
    <property type="protein sequence ID" value="CAD7249235.1"/>
    <property type="molecule type" value="Genomic_DNA"/>
</dbReference>
<organism evidence="2">
    <name type="scientific">Darwinula stevensoni</name>
    <dbReference type="NCBI Taxonomy" id="69355"/>
    <lineage>
        <taxon>Eukaryota</taxon>
        <taxon>Metazoa</taxon>
        <taxon>Ecdysozoa</taxon>
        <taxon>Arthropoda</taxon>
        <taxon>Crustacea</taxon>
        <taxon>Oligostraca</taxon>
        <taxon>Ostracoda</taxon>
        <taxon>Podocopa</taxon>
        <taxon>Podocopida</taxon>
        <taxon>Darwinulocopina</taxon>
        <taxon>Darwinuloidea</taxon>
        <taxon>Darwinulidae</taxon>
        <taxon>Darwinula</taxon>
    </lineage>
</organism>
<proteinExistence type="predicted"/>
<feature type="region of interest" description="Disordered" evidence="1">
    <location>
        <begin position="76"/>
        <end position="101"/>
    </location>
</feature>
<dbReference type="Proteomes" id="UP000677054">
    <property type="component" value="Unassembled WGS sequence"/>
</dbReference>
<protein>
    <submittedName>
        <fullName evidence="2">Uncharacterized protein</fullName>
    </submittedName>
</protein>
<evidence type="ECO:0000313" key="2">
    <source>
        <dbReference type="EMBL" id="CAD7249235.1"/>
    </source>
</evidence>
<dbReference type="AlphaFoldDB" id="A0A7R9A669"/>
<keyword evidence="3" id="KW-1185">Reference proteome</keyword>
<reference evidence="2" key="1">
    <citation type="submission" date="2020-11" db="EMBL/GenBank/DDBJ databases">
        <authorList>
            <person name="Tran Van P."/>
        </authorList>
    </citation>
    <scope>NUCLEOTIDE SEQUENCE</scope>
</reference>
<name>A0A7R9A669_9CRUS</name>
<dbReference type="EMBL" id="CAJPEV010002189">
    <property type="protein sequence ID" value="CAG0896052.1"/>
    <property type="molecule type" value="Genomic_DNA"/>
</dbReference>
<gene>
    <name evidence="2" type="ORF">DSTB1V02_LOCUS9034</name>
</gene>
<accession>A0A7R9A669</accession>
<sequence length="101" mass="11564">MKKSMKKSLKKSMEFSRLFAVIVSALFLLMVQFTVGHPYRVDPNGLRFKRSAMPHADAHPYPYAYPFADAHPNALYGDPPGGRARKHNYPWTQRQNGERTA</sequence>
<evidence type="ECO:0000313" key="3">
    <source>
        <dbReference type="Proteomes" id="UP000677054"/>
    </source>
</evidence>